<dbReference type="EMBL" id="JAWDID010000031">
    <property type="protein sequence ID" value="MDU0341953.1"/>
    <property type="molecule type" value="Genomic_DNA"/>
</dbReference>
<keyword evidence="2" id="KW-1185">Reference proteome</keyword>
<reference evidence="1 2" key="1">
    <citation type="submission" date="2023-09" db="EMBL/GenBank/DDBJ databases">
        <title>Whole genome shotgun sequencing (WGS) of Bosea sp. ZW T0_25, isolated from stored onions (Allium cepa).</title>
        <authorList>
            <person name="Stoll D.A."/>
            <person name="Huch M."/>
        </authorList>
    </citation>
    <scope>NUCLEOTIDE SEQUENCE [LARGE SCALE GENOMIC DNA]</scope>
    <source>
        <strain evidence="1 2">ZW T0_25</strain>
    </source>
</reference>
<protein>
    <submittedName>
        <fullName evidence="1">Uncharacterized protein</fullName>
    </submittedName>
</protein>
<dbReference type="RefSeq" id="WP_316019753.1">
    <property type="nucleotide sequence ID" value="NZ_JAWDID010000031.1"/>
</dbReference>
<sequence length="85" mass="9403">MTQHESVTQRSIEPGDVVRLSFGFADRSGAGEYEVVRIMPTRANGEREYRVRGADGHERAIGHDQIVSDSFGAVLSPVGRRALQY</sequence>
<accession>A0ABU3SAY6</accession>
<evidence type="ECO:0000313" key="1">
    <source>
        <dbReference type="EMBL" id="MDU0341953.1"/>
    </source>
</evidence>
<organism evidence="1 2">
    <name type="scientific">Bosea rubneri</name>
    <dbReference type="NCBI Taxonomy" id="3075434"/>
    <lineage>
        <taxon>Bacteria</taxon>
        <taxon>Pseudomonadati</taxon>
        <taxon>Pseudomonadota</taxon>
        <taxon>Alphaproteobacteria</taxon>
        <taxon>Hyphomicrobiales</taxon>
        <taxon>Boseaceae</taxon>
        <taxon>Bosea</taxon>
    </lineage>
</organism>
<dbReference type="Proteomes" id="UP001254257">
    <property type="component" value="Unassembled WGS sequence"/>
</dbReference>
<name>A0ABU3SAY6_9HYPH</name>
<evidence type="ECO:0000313" key="2">
    <source>
        <dbReference type="Proteomes" id="UP001254257"/>
    </source>
</evidence>
<gene>
    <name evidence="1" type="ORF">RKE40_18810</name>
</gene>
<comment type="caution">
    <text evidence="1">The sequence shown here is derived from an EMBL/GenBank/DDBJ whole genome shotgun (WGS) entry which is preliminary data.</text>
</comment>
<proteinExistence type="predicted"/>